<keyword evidence="2" id="KW-0949">S-adenosyl-L-methionine</keyword>
<feature type="compositionally biased region" description="Basic and acidic residues" evidence="3">
    <location>
        <begin position="218"/>
        <end position="230"/>
    </location>
</feature>
<dbReference type="AlphaFoldDB" id="A0A2T7FYX1"/>
<dbReference type="InterPro" id="IPR050210">
    <property type="entry name" value="tRNA_Adenine-N(6)_MTase"/>
</dbReference>
<feature type="region of interest" description="Disordered" evidence="3">
    <location>
        <begin position="211"/>
        <end position="230"/>
    </location>
</feature>
<dbReference type="GO" id="GO:0032259">
    <property type="term" value="P:methylation"/>
    <property type="evidence" value="ECO:0007669"/>
    <property type="project" value="UniProtKB-KW"/>
</dbReference>
<dbReference type="RefSeq" id="WP_108640187.1">
    <property type="nucleotide sequence ID" value="NZ_QCYG01000003.1"/>
</dbReference>
<evidence type="ECO:0000256" key="3">
    <source>
        <dbReference type="SAM" id="MobiDB-lite"/>
    </source>
</evidence>
<dbReference type="EMBL" id="QCYG01000003">
    <property type="protein sequence ID" value="PVA07359.1"/>
    <property type="molecule type" value="Genomic_DNA"/>
</dbReference>
<name>A0A2T7FYX1_9RHOB</name>
<proteinExistence type="predicted"/>
<gene>
    <name evidence="5" type="ORF">DC363_05810</name>
</gene>
<dbReference type="Pfam" id="PF05175">
    <property type="entry name" value="MTS"/>
    <property type="match status" value="1"/>
</dbReference>
<dbReference type="PANTHER" id="PTHR47739:SF1">
    <property type="entry name" value="TRNA1(VAL) (ADENINE(37)-N6)-METHYLTRANSFERASE"/>
    <property type="match status" value="1"/>
</dbReference>
<dbReference type="Gene3D" id="3.40.50.150">
    <property type="entry name" value="Vaccinia Virus protein VP39"/>
    <property type="match status" value="1"/>
</dbReference>
<organism evidence="5 6">
    <name type="scientific">Thalassorhabdomicrobium marinisediminis</name>
    <dbReference type="NCBI Taxonomy" id="2170577"/>
    <lineage>
        <taxon>Bacteria</taxon>
        <taxon>Pseudomonadati</taxon>
        <taxon>Pseudomonadota</taxon>
        <taxon>Alphaproteobacteria</taxon>
        <taxon>Rhodobacterales</taxon>
        <taxon>Paracoccaceae</taxon>
        <taxon>Thalassorhabdomicrobium</taxon>
    </lineage>
</organism>
<evidence type="ECO:0000313" key="5">
    <source>
        <dbReference type="EMBL" id="PVA07359.1"/>
    </source>
</evidence>
<evidence type="ECO:0000256" key="2">
    <source>
        <dbReference type="ARBA" id="ARBA00022691"/>
    </source>
</evidence>
<dbReference type="Proteomes" id="UP000244817">
    <property type="component" value="Unassembled WGS sequence"/>
</dbReference>
<accession>A0A2T7FYX1</accession>
<keyword evidence="1 5" id="KW-0489">Methyltransferase</keyword>
<feature type="domain" description="Methyltransferase small" evidence="4">
    <location>
        <begin position="31"/>
        <end position="167"/>
    </location>
</feature>
<dbReference type="GO" id="GO:0008168">
    <property type="term" value="F:methyltransferase activity"/>
    <property type="evidence" value="ECO:0007669"/>
    <property type="project" value="UniProtKB-KW"/>
</dbReference>
<sequence>MTDTTCDAFLGGRLTLEQPARGYRAGLDPVLLAAAVKARAGETVLELGCGAGAALLCLGTRVPGLVLHGVEVQPAYAELCRRNAARNGMQATIWDGDLRALPPALSNMTFHHVLANPPYFEAGRGKASALHDRDLALRGDTTTANWIETATRRLRPKGWLTLIHKADRLHDVLRAMDDRLGAISVYPITGRAGRPADRVLVRAHKGARGPFRLHPPVHLHDGPQHRSDQPDYRPEIGAILRDGASFPLPD</sequence>
<dbReference type="SUPFAM" id="SSF53335">
    <property type="entry name" value="S-adenosyl-L-methionine-dependent methyltransferases"/>
    <property type="match status" value="1"/>
</dbReference>
<protein>
    <submittedName>
        <fullName evidence="5">Methyltransferase</fullName>
    </submittedName>
</protein>
<dbReference type="OrthoDB" id="5489421at2"/>
<dbReference type="InterPro" id="IPR007848">
    <property type="entry name" value="Small_mtfrase_dom"/>
</dbReference>
<reference evidence="5 6" key="1">
    <citation type="submission" date="2018-04" db="EMBL/GenBank/DDBJ databases">
        <title>Pelagivirga bohaiensis gen. nov., sp. nov., a bacterium isolated from the Bohai Sea.</title>
        <authorList>
            <person name="Ji X."/>
        </authorList>
    </citation>
    <scope>NUCLEOTIDE SEQUENCE [LARGE SCALE GENOMIC DNA]</scope>
    <source>
        <strain evidence="5 6">BH-SD16</strain>
    </source>
</reference>
<dbReference type="PANTHER" id="PTHR47739">
    <property type="entry name" value="TRNA1(VAL) (ADENINE(37)-N6)-METHYLTRANSFERASE"/>
    <property type="match status" value="1"/>
</dbReference>
<evidence type="ECO:0000313" key="6">
    <source>
        <dbReference type="Proteomes" id="UP000244817"/>
    </source>
</evidence>
<keyword evidence="6" id="KW-1185">Reference proteome</keyword>
<evidence type="ECO:0000259" key="4">
    <source>
        <dbReference type="Pfam" id="PF05175"/>
    </source>
</evidence>
<comment type="caution">
    <text evidence="5">The sequence shown here is derived from an EMBL/GenBank/DDBJ whole genome shotgun (WGS) entry which is preliminary data.</text>
</comment>
<dbReference type="CDD" id="cd02440">
    <property type="entry name" value="AdoMet_MTases"/>
    <property type="match status" value="1"/>
</dbReference>
<evidence type="ECO:0000256" key="1">
    <source>
        <dbReference type="ARBA" id="ARBA00022603"/>
    </source>
</evidence>
<dbReference type="InterPro" id="IPR029063">
    <property type="entry name" value="SAM-dependent_MTases_sf"/>
</dbReference>
<keyword evidence="5" id="KW-0808">Transferase</keyword>